<proteinExistence type="predicted"/>
<reference evidence="1 2" key="1">
    <citation type="submission" date="2016-01" db="EMBL/GenBank/DDBJ databases">
        <title>Whole genome sequencing of Myroides marinus L41.</title>
        <authorList>
            <person name="Hong K.W."/>
        </authorList>
    </citation>
    <scope>NUCLEOTIDE SEQUENCE [LARGE SCALE GENOMIC DNA]</scope>
    <source>
        <strain evidence="1 2">L41</strain>
    </source>
</reference>
<dbReference type="EMBL" id="LQNU01000112">
    <property type="protein sequence ID" value="KZE73351.1"/>
    <property type="molecule type" value="Genomic_DNA"/>
</dbReference>
<dbReference type="RefSeq" id="WP_038988189.1">
    <property type="nucleotide sequence ID" value="NZ_JWJO01000084.1"/>
</dbReference>
<keyword evidence="2" id="KW-1185">Reference proteome</keyword>
<dbReference type="OrthoDB" id="1445102at2"/>
<dbReference type="Proteomes" id="UP000076630">
    <property type="component" value="Unassembled WGS sequence"/>
</dbReference>
<name>A0A163UI45_9FLAO</name>
<comment type="caution">
    <text evidence="1">The sequence shown here is derived from an EMBL/GenBank/DDBJ whole genome shotgun (WGS) entry which is preliminary data.</text>
</comment>
<gene>
    <name evidence="1" type="ORF">AV926_18380</name>
</gene>
<evidence type="ECO:0008006" key="3">
    <source>
        <dbReference type="Google" id="ProtNLM"/>
    </source>
</evidence>
<dbReference type="AlphaFoldDB" id="A0A163UI45"/>
<accession>A0A163UI45</accession>
<protein>
    <recommendedName>
        <fullName evidence="3">Conjugal transfer protein TraD</fullName>
    </recommendedName>
</protein>
<evidence type="ECO:0000313" key="1">
    <source>
        <dbReference type="EMBL" id="KZE73351.1"/>
    </source>
</evidence>
<evidence type="ECO:0000313" key="2">
    <source>
        <dbReference type="Proteomes" id="UP000076630"/>
    </source>
</evidence>
<sequence>MEIVIIISLLIIIVLLLVDKTKTVKQDNLINTKELFFKQDIPVSIIGESKPIMLKQSLSTKQEEDIDLEEEELELRGNSESLDNEFSQSVTMDELHGFVNSIEEELINDATVNTAKKIEGSDLLELLQQAMPDSAKTIAKLLDQSLSVKSSKKEEVMSNKDFNINDFI</sequence>
<organism evidence="1 2">
    <name type="scientific">Myroides marinus</name>
    <dbReference type="NCBI Taxonomy" id="703342"/>
    <lineage>
        <taxon>Bacteria</taxon>
        <taxon>Pseudomonadati</taxon>
        <taxon>Bacteroidota</taxon>
        <taxon>Flavobacteriia</taxon>
        <taxon>Flavobacteriales</taxon>
        <taxon>Flavobacteriaceae</taxon>
        <taxon>Myroides</taxon>
    </lineage>
</organism>